<dbReference type="PANTHER" id="PTHR37540">
    <property type="entry name" value="TRANSCRIPTION FACTOR (ACR-2), PUTATIVE-RELATED-RELATED"/>
    <property type="match status" value="1"/>
</dbReference>
<comment type="caution">
    <text evidence="2">The sequence shown here is derived from an EMBL/GenBank/DDBJ whole genome shotgun (WGS) entry which is preliminary data.</text>
</comment>
<organism evidence="2 3">
    <name type="scientific">Aspergillus pseudodeflectus</name>
    <dbReference type="NCBI Taxonomy" id="176178"/>
    <lineage>
        <taxon>Eukaryota</taxon>
        <taxon>Fungi</taxon>
        <taxon>Dikarya</taxon>
        <taxon>Ascomycota</taxon>
        <taxon>Pezizomycotina</taxon>
        <taxon>Eurotiomycetes</taxon>
        <taxon>Eurotiomycetidae</taxon>
        <taxon>Eurotiales</taxon>
        <taxon>Aspergillaceae</taxon>
        <taxon>Aspergillus</taxon>
        <taxon>Aspergillus subgen. Nidulantes</taxon>
    </lineage>
</organism>
<dbReference type="GeneID" id="98154760"/>
<feature type="compositionally biased region" description="Pro residues" evidence="1">
    <location>
        <begin position="160"/>
        <end position="171"/>
    </location>
</feature>
<protein>
    <submittedName>
        <fullName evidence="2">Uncharacterized protein</fullName>
    </submittedName>
</protein>
<reference evidence="2 3" key="1">
    <citation type="submission" date="2024-07" db="EMBL/GenBank/DDBJ databases">
        <title>Section-level genome sequencing and comparative genomics of Aspergillus sections Usti and Cavernicolus.</title>
        <authorList>
            <consortium name="Lawrence Berkeley National Laboratory"/>
            <person name="Nybo J.L."/>
            <person name="Vesth T.C."/>
            <person name="Theobald S."/>
            <person name="Frisvad J.C."/>
            <person name="Larsen T.O."/>
            <person name="Kjaerboelling I."/>
            <person name="Rothschild-Mancinelli K."/>
            <person name="Lyhne E.K."/>
            <person name="Kogle M.E."/>
            <person name="Barry K."/>
            <person name="Clum A."/>
            <person name="Na H."/>
            <person name="Ledsgaard L."/>
            <person name="Lin J."/>
            <person name="Lipzen A."/>
            <person name="Kuo A."/>
            <person name="Riley R."/>
            <person name="Mondo S."/>
            <person name="LaButti K."/>
            <person name="Haridas S."/>
            <person name="Pangalinan J."/>
            <person name="Salamov A.A."/>
            <person name="Simmons B.A."/>
            <person name="Magnuson J.K."/>
            <person name="Chen J."/>
            <person name="Drula E."/>
            <person name="Henrissat B."/>
            <person name="Wiebenga A."/>
            <person name="Lubbers R.J."/>
            <person name="Gomes A.C."/>
            <person name="Macurrencykelacurrency M.R."/>
            <person name="Stajich J."/>
            <person name="Grigoriev I.V."/>
            <person name="Mortensen U.H."/>
            <person name="De vries R.P."/>
            <person name="Baker S.E."/>
            <person name="Andersen M.R."/>
        </authorList>
    </citation>
    <scope>NUCLEOTIDE SEQUENCE [LARGE SCALE GENOMIC DNA]</scope>
    <source>
        <strain evidence="2 3">CBS 756.74</strain>
    </source>
</reference>
<dbReference type="Proteomes" id="UP001610444">
    <property type="component" value="Unassembled WGS sequence"/>
</dbReference>
<evidence type="ECO:0000313" key="3">
    <source>
        <dbReference type="Proteomes" id="UP001610444"/>
    </source>
</evidence>
<evidence type="ECO:0000256" key="1">
    <source>
        <dbReference type="SAM" id="MobiDB-lite"/>
    </source>
</evidence>
<dbReference type="EMBL" id="JBFXLR010000013">
    <property type="protein sequence ID" value="KAL2853548.1"/>
    <property type="molecule type" value="Genomic_DNA"/>
</dbReference>
<accession>A0ABR4KMP9</accession>
<feature type="region of interest" description="Disordered" evidence="1">
    <location>
        <begin position="21"/>
        <end position="174"/>
    </location>
</feature>
<dbReference type="PANTHER" id="PTHR37540:SF10">
    <property type="entry name" value="SIGMA-70 REGION 2 FAMILY PROTEIN"/>
    <property type="match status" value="1"/>
</dbReference>
<feature type="compositionally biased region" description="Polar residues" evidence="1">
    <location>
        <begin position="141"/>
        <end position="156"/>
    </location>
</feature>
<feature type="compositionally biased region" description="Basic and acidic residues" evidence="1">
    <location>
        <begin position="115"/>
        <end position="127"/>
    </location>
</feature>
<feature type="compositionally biased region" description="Basic residues" evidence="1">
    <location>
        <begin position="74"/>
        <end position="95"/>
    </location>
</feature>
<gene>
    <name evidence="2" type="ORF">BJX68DRAFT_233173</name>
</gene>
<evidence type="ECO:0000313" key="2">
    <source>
        <dbReference type="EMBL" id="KAL2853548.1"/>
    </source>
</evidence>
<keyword evidence="3" id="KW-1185">Reference proteome</keyword>
<sequence>MPAPAVMAANRCLSADPIPIEAVSEPRATPSESHLRRSASEDLQNLKFKRQKRDEPAKSRSFYFVDSTSSSREKRAHVMRHHVQEKRKQQRHTHSRNGSDRRTNGLLPHLSWEQKQPEVQERTENGPHDPVPSPSRRHRTSSILNAPEIQSPSSSRPKPAYLPPKTPPHVPSPTTILDALRKDSFNSLPTTSPADMALADYWTNKLTYWSGQNKYLKDCVFKISMNHPLTFQAVILSYCARWKSQLYNHSNTPEINHHLSYVTKGIEDAMNGRMKIDSDSLAMAIAGLALHEDRFGSKEQAMKYEDRAVQILRTRPRSNGLAEVFLHYVRYVMVPPPPATPIGWQDGQEWLVTFLRAAEGLMKSHNTEEYFSNVPQRRSAFQIGGPLFSLLSSGPHPSRVPHDSRIYVVRNVPTQELTRTAALIYITAALWDYQDSSGQTGRFLNHLLHTVKKHELDRRPACETFIWLLLEENCDKDLKDSERGWSTGELLKIHKQLRPDLQFQYNEILLSFLMLMSPMKSVDAFEREVKPASRVEEEA</sequence>
<name>A0ABR4KMP9_9EURO</name>
<dbReference type="RefSeq" id="XP_070900914.1">
    <property type="nucleotide sequence ID" value="XM_071039596.1"/>
</dbReference>
<proteinExistence type="predicted"/>